<accession>A0AAD4GZD9</accession>
<dbReference type="EMBL" id="JAAAIL010003693">
    <property type="protein sequence ID" value="KAG0249507.1"/>
    <property type="molecule type" value="Genomic_DNA"/>
</dbReference>
<feature type="non-terminal residue" evidence="1">
    <location>
        <position position="93"/>
    </location>
</feature>
<dbReference type="Gene3D" id="1.10.443.20">
    <property type="entry name" value="Centromere DNA-binding protein complex CBF3 subunit, domain 2"/>
    <property type="match status" value="1"/>
</dbReference>
<reference evidence="1" key="1">
    <citation type="journal article" date="2020" name="Fungal Divers.">
        <title>Resolving the Mortierellaceae phylogeny through synthesis of multi-gene phylogenetics and phylogenomics.</title>
        <authorList>
            <person name="Vandepol N."/>
            <person name="Liber J."/>
            <person name="Desiro A."/>
            <person name="Na H."/>
            <person name="Kennedy M."/>
            <person name="Barry K."/>
            <person name="Grigoriev I.V."/>
            <person name="Miller A.N."/>
            <person name="O'Donnell K."/>
            <person name="Stajich J.E."/>
            <person name="Bonito G."/>
        </authorList>
    </citation>
    <scope>NUCLEOTIDE SEQUENCE</scope>
    <source>
        <strain evidence="1">NRRL 28262</strain>
    </source>
</reference>
<dbReference type="GO" id="GO:0003677">
    <property type="term" value="F:DNA binding"/>
    <property type="evidence" value="ECO:0007669"/>
    <property type="project" value="InterPro"/>
</dbReference>
<evidence type="ECO:0000313" key="1">
    <source>
        <dbReference type="EMBL" id="KAG0249507.1"/>
    </source>
</evidence>
<dbReference type="Proteomes" id="UP001194580">
    <property type="component" value="Unassembled WGS sequence"/>
</dbReference>
<evidence type="ECO:0000313" key="2">
    <source>
        <dbReference type="Proteomes" id="UP001194580"/>
    </source>
</evidence>
<protein>
    <submittedName>
        <fullName evidence="1">Uncharacterized protein</fullName>
    </submittedName>
</protein>
<dbReference type="InterPro" id="IPR038279">
    <property type="entry name" value="Ndc10_dom2_sf"/>
</dbReference>
<comment type="caution">
    <text evidence="1">The sequence shown here is derived from an EMBL/GenBank/DDBJ whole genome shotgun (WGS) entry which is preliminary data.</text>
</comment>
<proteinExistence type="predicted"/>
<name>A0AAD4GZD9_9FUNG</name>
<organism evidence="1 2">
    <name type="scientific">Linnemannia exigua</name>
    <dbReference type="NCBI Taxonomy" id="604196"/>
    <lineage>
        <taxon>Eukaryota</taxon>
        <taxon>Fungi</taxon>
        <taxon>Fungi incertae sedis</taxon>
        <taxon>Mucoromycota</taxon>
        <taxon>Mortierellomycotina</taxon>
        <taxon>Mortierellomycetes</taxon>
        <taxon>Mortierellales</taxon>
        <taxon>Mortierellaceae</taxon>
        <taxon>Linnemannia</taxon>
    </lineage>
</organism>
<sequence>MMEAYLTDNSWIGFHLVTGNDKLTEISNTVQYLAHKAIMEQANIKDRSKVTYRGRIHGSQYAQACGASVEAIAQHGNWAHNRLATHYLSRVDA</sequence>
<gene>
    <name evidence="1" type="ORF">BGZ95_007512</name>
</gene>
<keyword evidence="2" id="KW-1185">Reference proteome</keyword>
<dbReference type="AlphaFoldDB" id="A0AAD4GZD9"/>